<keyword evidence="2" id="KW-1185">Reference proteome</keyword>
<dbReference type="AlphaFoldDB" id="A0A3A5KNQ4"/>
<protein>
    <submittedName>
        <fullName evidence="1">Uncharacterized protein</fullName>
    </submittedName>
</protein>
<sequence length="176" mass="19966">MKLHGWLMLKFDYHSEALADFLLLRPASRATHHQIILVTISCGVLHEVLNCSLKRKTVAALRPRFHVALKFRSNARRVSFVRRPRAEMSKHFLRGAAAQEPEVHLCPNVFSSCATDRRIEGKRYSDCAPAFALKLSRYRHPVNGEMIYRQGVFRVEHYAMIIGIGSATPIDLAVSA</sequence>
<evidence type="ECO:0000313" key="2">
    <source>
        <dbReference type="Proteomes" id="UP000272706"/>
    </source>
</evidence>
<gene>
    <name evidence="1" type="ORF">D3227_18450</name>
</gene>
<evidence type="ECO:0000313" key="1">
    <source>
        <dbReference type="EMBL" id="RJT37601.1"/>
    </source>
</evidence>
<proteinExistence type="predicted"/>
<dbReference type="EMBL" id="QZWZ01000013">
    <property type="protein sequence ID" value="RJT37601.1"/>
    <property type="molecule type" value="Genomic_DNA"/>
</dbReference>
<comment type="caution">
    <text evidence="1">The sequence shown here is derived from an EMBL/GenBank/DDBJ whole genome shotgun (WGS) entry which is preliminary data.</text>
</comment>
<dbReference type="Proteomes" id="UP000272706">
    <property type="component" value="Unassembled WGS sequence"/>
</dbReference>
<reference evidence="1 2" key="1">
    <citation type="submission" date="2018-09" db="EMBL/GenBank/DDBJ databases">
        <title>Mesorhizobium carmichaelinearum sp. nov. isolated from Carmichaelinea spp. root nodules in New Zealand.</title>
        <authorList>
            <person name="De Meyer S.E."/>
        </authorList>
    </citation>
    <scope>NUCLEOTIDE SEQUENCE [LARGE SCALE GENOMIC DNA]</scope>
    <source>
        <strain evidence="1 2">ICMP19557</strain>
    </source>
</reference>
<name>A0A3A5KNQ4_9HYPH</name>
<accession>A0A3A5KNQ4</accession>
<organism evidence="1 2">
    <name type="scientific">Mesorhizobium waimense</name>
    <dbReference type="NCBI Taxonomy" id="1300307"/>
    <lineage>
        <taxon>Bacteria</taxon>
        <taxon>Pseudomonadati</taxon>
        <taxon>Pseudomonadota</taxon>
        <taxon>Alphaproteobacteria</taxon>
        <taxon>Hyphomicrobiales</taxon>
        <taxon>Phyllobacteriaceae</taxon>
        <taxon>Mesorhizobium</taxon>
    </lineage>
</organism>